<protein>
    <recommendedName>
        <fullName evidence="8">DNA topoisomerase 1</fullName>
        <ecNumber evidence="8">5.6.2.1</ecNumber>
    </recommendedName>
    <alternativeName>
        <fullName evidence="8">DNA topoisomerase I</fullName>
    </alternativeName>
</protein>
<feature type="site" description="Interaction with DNA" evidence="8">
    <location>
        <position position="32"/>
    </location>
</feature>
<evidence type="ECO:0000256" key="2">
    <source>
        <dbReference type="ARBA" id="ARBA00009446"/>
    </source>
</evidence>
<name>A0A7D6A9P6_PSEPU</name>
<feature type="domain" description="Toprim" evidence="10">
    <location>
        <begin position="2"/>
        <end position="111"/>
    </location>
</feature>
<dbReference type="Pfam" id="PF01751">
    <property type="entry name" value="Toprim"/>
    <property type="match status" value="1"/>
</dbReference>
<dbReference type="SMART" id="SM00437">
    <property type="entry name" value="TOP1Ac"/>
    <property type="match status" value="1"/>
</dbReference>
<dbReference type="InterPro" id="IPR013825">
    <property type="entry name" value="Topo_IA_cen_sub2"/>
</dbReference>
<dbReference type="InterPro" id="IPR003602">
    <property type="entry name" value="Topo_IA_DNA-bd_dom"/>
</dbReference>
<dbReference type="EC" id="5.6.2.1" evidence="8"/>
<feature type="site" description="Interaction with DNA" evidence="8">
    <location>
        <position position="139"/>
    </location>
</feature>
<dbReference type="GO" id="GO:0006265">
    <property type="term" value="P:DNA topological change"/>
    <property type="evidence" value="ECO:0007669"/>
    <property type="project" value="UniProtKB-UniRule"/>
</dbReference>
<comment type="caution">
    <text evidence="8">Lacks conserved residue(s) required for the propagation of feature annotation.</text>
</comment>
<comment type="similarity">
    <text evidence="2 8">Belongs to the type IA topoisomerase family.</text>
</comment>
<feature type="site" description="Interaction with DNA" evidence="8">
    <location>
        <position position="135"/>
    </location>
</feature>
<dbReference type="PROSITE" id="PS52039">
    <property type="entry name" value="TOPO_IA_2"/>
    <property type="match status" value="1"/>
</dbReference>
<dbReference type="GO" id="GO:0046872">
    <property type="term" value="F:metal ion binding"/>
    <property type="evidence" value="ECO:0007669"/>
    <property type="project" value="UniProtKB-KW"/>
</dbReference>
<dbReference type="CDD" id="cd00186">
    <property type="entry name" value="TOP1Ac"/>
    <property type="match status" value="1"/>
</dbReference>
<dbReference type="InterPro" id="IPR000380">
    <property type="entry name" value="Topo_IA"/>
</dbReference>
<comment type="function">
    <text evidence="8">Releases the supercoiling and torsional tension of DNA, which is introduced during the DNA replication and transcription, by transiently cleaving and rejoining one strand of the DNA duplex. Introduces a single-strand break via transesterification at a target site in duplex DNA. The scissile phosphodiester is attacked by the catalytic tyrosine of the enzyme, resulting in the formation of a DNA-(5'-phosphotyrosyl)-enzyme intermediate and the expulsion of a 3'-OH DNA strand. The free DNA strand then undergoes passage around the unbroken strand, thus removing DNA supercoils. Finally, in the religation step, the DNA 3'-OH attacks the covalent intermediate to expel the active-site tyrosine and restore the DNA phosphodiester backbone.</text>
</comment>
<evidence type="ECO:0000313" key="12">
    <source>
        <dbReference type="EMBL" id="QLJ17462.1"/>
    </source>
</evidence>
<dbReference type="Gene3D" id="3.40.50.140">
    <property type="match status" value="1"/>
</dbReference>
<comment type="subunit">
    <text evidence="8">Monomer.</text>
</comment>
<organism evidence="12 13">
    <name type="scientific">Pseudomonas putida</name>
    <name type="common">Arthrobacter siderocapsulatus</name>
    <dbReference type="NCBI Taxonomy" id="303"/>
    <lineage>
        <taxon>Bacteria</taxon>
        <taxon>Pseudomonadati</taxon>
        <taxon>Pseudomonadota</taxon>
        <taxon>Gammaproteobacteria</taxon>
        <taxon>Pseudomonadales</taxon>
        <taxon>Pseudomonadaceae</taxon>
        <taxon>Pseudomonas</taxon>
    </lineage>
</organism>
<evidence type="ECO:0000259" key="10">
    <source>
        <dbReference type="PROSITE" id="PS50880"/>
    </source>
</evidence>
<dbReference type="RefSeq" id="WP_180690230.1">
    <property type="nucleotide sequence ID" value="NZ_CP059054.1"/>
</dbReference>
<dbReference type="InterPro" id="IPR005733">
    <property type="entry name" value="TopoI_bac-type"/>
</dbReference>
<dbReference type="AlphaFoldDB" id="A0A7D6A9P6"/>
<dbReference type="InterPro" id="IPR013497">
    <property type="entry name" value="Topo_IA_cen"/>
</dbReference>
<dbReference type="InterPro" id="IPR023405">
    <property type="entry name" value="Topo_IA_core_domain"/>
</dbReference>
<dbReference type="InterPro" id="IPR013826">
    <property type="entry name" value="Topo_IA_cen_sub3"/>
</dbReference>
<evidence type="ECO:0000256" key="8">
    <source>
        <dbReference type="HAMAP-Rule" id="MF_00952"/>
    </source>
</evidence>
<dbReference type="EMBL" id="CP059054">
    <property type="protein sequence ID" value="QLJ17462.1"/>
    <property type="molecule type" value="Genomic_DNA"/>
</dbReference>
<dbReference type="Gene3D" id="1.10.290.10">
    <property type="entry name" value="Topoisomerase I, domain 4"/>
    <property type="match status" value="1"/>
</dbReference>
<evidence type="ECO:0000256" key="5">
    <source>
        <dbReference type="ARBA" id="ARBA00023029"/>
    </source>
</evidence>
<accession>A0A7D6A9P6</accession>
<dbReference type="InterPro" id="IPR034149">
    <property type="entry name" value="TOPRIM_TopoI"/>
</dbReference>
<feature type="region of interest" description="Disordered" evidence="9">
    <location>
        <begin position="598"/>
        <end position="618"/>
    </location>
</feature>
<dbReference type="PROSITE" id="PS00396">
    <property type="entry name" value="TOPO_IA_1"/>
    <property type="match status" value="1"/>
</dbReference>
<dbReference type="CDD" id="cd03363">
    <property type="entry name" value="TOPRIM_TopoIA_TopoI"/>
    <property type="match status" value="1"/>
</dbReference>
<evidence type="ECO:0000256" key="6">
    <source>
        <dbReference type="ARBA" id="ARBA00023125"/>
    </source>
</evidence>
<evidence type="ECO:0000313" key="13">
    <source>
        <dbReference type="Proteomes" id="UP000510934"/>
    </source>
</evidence>
<evidence type="ECO:0000256" key="7">
    <source>
        <dbReference type="ARBA" id="ARBA00023235"/>
    </source>
</evidence>
<dbReference type="Pfam" id="PF01131">
    <property type="entry name" value="Topoisom_bac"/>
    <property type="match status" value="1"/>
</dbReference>
<dbReference type="SMART" id="SM00493">
    <property type="entry name" value="TOPRIM"/>
    <property type="match status" value="1"/>
</dbReference>
<sequence length="618" mass="68037">MPKLIVVESPSKGKTIENYLGSDYRVTASLGHIRDLPENRMGVSAPDFKPEYVYTDRGAEVVSRIKRLASECDEVILASDLDREGESIAWHLQQVLGLKQPKRLMYNEITPKALKAALANPQSIDVKRVAAQEARRVADRIIGYKVSPLVAEYLSDRTISAGRVQSIAVRLVTDREGEINAFNVVEHFTALINFEGWAATWKTAELVGKDGYWTDKEFAAQVAAITDFKVTDFKESETKSSPSAPFTTSDLQSAGVNSLGFTTKYTMEVAQKLYEQGAITYMRTDSTHLSDDALADISQWCKANGLPVLDKPRTWTSKADAQEAHEAIRPAHIDTTDAGENEDQRKLYKLIWLRTVACQMEEARFAVRTATLQAASPVDGAMLTFEARGKTLVHKGWKSLTPVDSAQDPDDAAELEAQDADNPVPLLNVDDSIKAAGGKLIASKTKPPGRYTEASLTKEMEKRGVGRPSTFGSIVDEVINGKQYVEKFGKKNQLRPTFRGTRLIKALVGRFSFVEFNFTKIMEDQLSGIESGKTTYPKLVGLINDRLDNEIAAFKAAQPIQHPCPSCGRGLFLNPAKKKDGSPWWGCAGYEKGEGGCKYTAQDDDGKPGKPNKVSQEA</sequence>
<keyword evidence="7 8" id="KW-0413">Isomerase</keyword>
<dbReference type="PRINTS" id="PR00417">
    <property type="entry name" value="PRTPISMRASEI"/>
</dbReference>
<dbReference type="InterPro" id="IPR023406">
    <property type="entry name" value="Topo_IA_AS"/>
</dbReference>
<evidence type="ECO:0000256" key="3">
    <source>
        <dbReference type="ARBA" id="ARBA00022723"/>
    </source>
</evidence>
<geneLocation type="plasmid" evidence="13">
    <name>pbs1142</name>
</geneLocation>
<dbReference type="PANTHER" id="PTHR42785:SF1">
    <property type="entry name" value="DNA TOPOISOMERASE"/>
    <property type="match status" value="1"/>
</dbReference>
<evidence type="ECO:0000259" key="11">
    <source>
        <dbReference type="PROSITE" id="PS52039"/>
    </source>
</evidence>
<dbReference type="InterPro" id="IPR003601">
    <property type="entry name" value="Topo_IA_2"/>
</dbReference>
<dbReference type="GO" id="GO:0003917">
    <property type="term" value="F:DNA topoisomerase type I (single strand cut, ATP-independent) activity"/>
    <property type="evidence" value="ECO:0007669"/>
    <property type="project" value="UniProtKB-UniRule"/>
</dbReference>
<dbReference type="SUPFAM" id="SSF56712">
    <property type="entry name" value="Prokaryotic type I DNA topoisomerase"/>
    <property type="match status" value="1"/>
</dbReference>
<dbReference type="SMART" id="SM00436">
    <property type="entry name" value="TOP1Bc"/>
    <property type="match status" value="1"/>
</dbReference>
<dbReference type="InterPro" id="IPR006171">
    <property type="entry name" value="TOPRIM_dom"/>
</dbReference>
<dbReference type="NCBIfam" id="TIGR01051">
    <property type="entry name" value="topA_bact"/>
    <property type="match status" value="1"/>
</dbReference>
<keyword evidence="3" id="KW-0479">Metal-binding</keyword>
<dbReference type="Gene3D" id="2.70.20.10">
    <property type="entry name" value="Topoisomerase I, domain 3"/>
    <property type="match status" value="1"/>
</dbReference>
<feature type="site" description="Interaction with DNA" evidence="8">
    <location>
        <position position="136"/>
    </location>
</feature>
<dbReference type="Proteomes" id="UP000510934">
    <property type="component" value="Plasmid pBS1142"/>
</dbReference>
<dbReference type="PROSITE" id="PS50880">
    <property type="entry name" value="TOPRIM"/>
    <property type="match status" value="1"/>
</dbReference>
<feature type="active site" description="O-(5'-phospho-DNA)-tyrosine intermediate" evidence="8">
    <location>
        <position position="281"/>
    </location>
</feature>
<evidence type="ECO:0000256" key="4">
    <source>
        <dbReference type="ARBA" id="ARBA00022842"/>
    </source>
</evidence>
<comment type="catalytic activity">
    <reaction evidence="1 8">
        <text>ATP-independent breakage of single-stranded DNA, followed by passage and rejoining.</text>
        <dbReference type="EC" id="5.6.2.1"/>
    </reaction>
</comment>
<dbReference type="Gene3D" id="1.10.460.10">
    <property type="entry name" value="Topoisomerase I, domain 2"/>
    <property type="match status" value="1"/>
</dbReference>
<gene>
    <name evidence="8 12" type="primary">topA</name>
    <name evidence="12" type="ORF">H0H12_29715</name>
</gene>
<keyword evidence="6 8" id="KW-0238">DNA-binding</keyword>
<dbReference type="GO" id="GO:0003677">
    <property type="term" value="F:DNA binding"/>
    <property type="evidence" value="ECO:0007669"/>
    <property type="project" value="UniProtKB-KW"/>
</dbReference>
<dbReference type="InterPro" id="IPR028612">
    <property type="entry name" value="Topoisom_1_IA"/>
</dbReference>
<keyword evidence="4" id="KW-0460">Magnesium</keyword>
<feature type="site" description="Interaction with DNA" evidence="8">
    <location>
        <position position="144"/>
    </location>
</feature>
<feature type="region of interest" description="Interaction with DNA" evidence="8">
    <location>
        <begin position="160"/>
        <end position="165"/>
    </location>
</feature>
<feature type="domain" description="Topo IA-type catalytic" evidence="11">
    <location>
        <begin position="125"/>
        <end position="552"/>
    </location>
</feature>
<dbReference type="InterPro" id="IPR013824">
    <property type="entry name" value="Topo_IA_cen_sub1"/>
</dbReference>
<evidence type="ECO:0000256" key="9">
    <source>
        <dbReference type="SAM" id="MobiDB-lite"/>
    </source>
</evidence>
<keyword evidence="12" id="KW-0614">Plasmid</keyword>
<reference evidence="12 13" key="1">
    <citation type="journal article" date="2009" name="Mikrobiologiia">
        <title>[Phenanthren biodegradation and interaction of Pseudomonas putida BS3701 and Burkholderia sp.BS3702 in plant rhizosphere].</title>
        <authorList>
            <person name="Ovchinnikova A.A."/>
            <person name="Vetrova A.A."/>
            <person name="Filonov A.E."/>
            <person name="Boronin A.M."/>
        </authorList>
    </citation>
    <scope>NUCLEOTIDE SEQUENCE [LARGE SCALE GENOMIC DNA]</scope>
    <source>
        <strain evidence="12 13">BS3701</strain>
        <plasmid evidence="13">pbs1142</plasmid>
    </source>
</reference>
<dbReference type="PANTHER" id="PTHR42785">
    <property type="entry name" value="DNA TOPOISOMERASE, TYPE IA, CORE"/>
    <property type="match status" value="1"/>
</dbReference>
<evidence type="ECO:0000256" key="1">
    <source>
        <dbReference type="ARBA" id="ARBA00000213"/>
    </source>
</evidence>
<dbReference type="HAMAP" id="MF_00952">
    <property type="entry name" value="Topoisom_1_prok"/>
    <property type="match status" value="1"/>
</dbReference>
<keyword evidence="5 8" id="KW-0799">Topoisomerase</keyword>
<feature type="site" description="Interaction with DNA" evidence="8">
    <location>
        <position position="283"/>
    </location>
</feature>
<proteinExistence type="inferred from homology"/>